<evidence type="ECO:0000313" key="2">
    <source>
        <dbReference type="Proteomes" id="UP001207408"/>
    </source>
</evidence>
<evidence type="ECO:0000313" key="1">
    <source>
        <dbReference type="EMBL" id="MCW3804957.1"/>
    </source>
</evidence>
<name>A0AAE3MCE2_9BACT</name>
<keyword evidence="2" id="KW-1185">Reference proteome</keyword>
<accession>A0AAE3MCE2</accession>
<reference evidence="1" key="1">
    <citation type="submission" date="2022-10" db="EMBL/GenBank/DDBJ databases">
        <authorList>
            <person name="Yu W.X."/>
        </authorList>
    </citation>
    <scope>NUCLEOTIDE SEQUENCE</scope>
    <source>
        <strain evidence="1">D04</strain>
    </source>
</reference>
<protein>
    <submittedName>
        <fullName evidence="1">Uncharacterized protein</fullName>
    </submittedName>
</protein>
<proteinExistence type="predicted"/>
<dbReference type="AlphaFoldDB" id="A0AAE3MCE2"/>
<sequence>MKKSNIKYRVLIILFFIAFQVLVYGIKPFYRFGYYNKTVTELTSDITKALLANNFQILGMYNPANSDSLKVIVFTCDELTSMATGIGDKTAFGSTMRIGIIGNGHGSSITMLNPDYFIKAFFNSKVNTEEVEFMTSKIDSMALDALSGFSESPVMYGHDMSVGELSDYRFLPTMARFSDVVKFEGFDEYLEAYTVVRQNIMNGAANLKLVYELSFEDKEIAVLGISFGSDVGLEKDILEMVGVECLPSLPIEILIQDNMVYILNPKYRIPLYCPELSSFKLLKIMGISSDIKGCVEDVAYSED</sequence>
<organism evidence="1 2">
    <name type="scientific">Plebeiibacterium marinum</name>
    <dbReference type="NCBI Taxonomy" id="2992111"/>
    <lineage>
        <taxon>Bacteria</taxon>
        <taxon>Pseudomonadati</taxon>
        <taxon>Bacteroidota</taxon>
        <taxon>Bacteroidia</taxon>
        <taxon>Marinilabiliales</taxon>
        <taxon>Marinilabiliaceae</taxon>
        <taxon>Plebeiibacterium</taxon>
    </lineage>
</organism>
<dbReference type="RefSeq" id="WP_301198179.1">
    <property type="nucleotide sequence ID" value="NZ_JAPDPI010000006.1"/>
</dbReference>
<comment type="caution">
    <text evidence="1">The sequence shown here is derived from an EMBL/GenBank/DDBJ whole genome shotgun (WGS) entry which is preliminary data.</text>
</comment>
<dbReference type="EMBL" id="JAPDPI010000006">
    <property type="protein sequence ID" value="MCW3804957.1"/>
    <property type="molecule type" value="Genomic_DNA"/>
</dbReference>
<gene>
    <name evidence="1" type="ORF">OM074_04915</name>
</gene>
<dbReference type="Proteomes" id="UP001207408">
    <property type="component" value="Unassembled WGS sequence"/>
</dbReference>